<dbReference type="RefSeq" id="XP_026666852.1">
    <property type="nucleotide sequence ID" value="XM_026811051.1"/>
</dbReference>
<gene>
    <name evidence="9 10 11 12" type="primary">LOC108633008</name>
</gene>
<comment type="similarity">
    <text evidence="2">Belongs to the major facilitator superfamily. MFSD6 family.</text>
</comment>
<evidence type="ECO:0000313" key="10">
    <source>
        <dbReference type="RefSeq" id="XP_026666859.1"/>
    </source>
</evidence>
<evidence type="ECO:0000313" key="12">
    <source>
        <dbReference type="RefSeq" id="XP_026666870.1"/>
    </source>
</evidence>
<feature type="transmembrane region" description="Helical" evidence="6">
    <location>
        <begin position="297"/>
        <end position="317"/>
    </location>
</feature>
<feature type="transmembrane region" description="Helical" evidence="6">
    <location>
        <begin position="511"/>
        <end position="529"/>
    </location>
</feature>
<evidence type="ECO:0000259" key="7">
    <source>
        <dbReference type="Pfam" id="PF12832"/>
    </source>
</evidence>
<evidence type="ECO:0000256" key="1">
    <source>
        <dbReference type="ARBA" id="ARBA00004141"/>
    </source>
</evidence>
<evidence type="ECO:0000313" key="8">
    <source>
        <dbReference type="Proteomes" id="UP000694925"/>
    </source>
</evidence>
<dbReference type="GO" id="GO:0016020">
    <property type="term" value="C:membrane"/>
    <property type="evidence" value="ECO:0007669"/>
    <property type="project" value="UniProtKB-SubCell"/>
</dbReference>
<name>A0AAJ7RW82_9HYME</name>
<feature type="transmembrane region" description="Helical" evidence="6">
    <location>
        <begin position="469"/>
        <end position="490"/>
    </location>
</feature>
<feature type="transmembrane region" description="Helical" evidence="6">
    <location>
        <begin position="445"/>
        <end position="463"/>
    </location>
</feature>
<dbReference type="Proteomes" id="UP000694925">
    <property type="component" value="Unplaced"/>
</dbReference>
<dbReference type="GeneID" id="108633008"/>
<organism evidence="8 10">
    <name type="scientific">Ceratina calcarata</name>
    <dbReference type="NCBI Taxonomy" id="156304"/>
    <lineage>
        <taxon>Eukaryota</taxon>
        <taxon>Metazoa</taxon>
        <taxon>Ecdysozoa</taxon>
        <taxon>Arthropoda</taxon>
        <taxon>Hexapoda</taxon>
        <taxon>Insecta</taxon>
        <taxon>Pterygota</taxon>
        <taxon>Neoptera</taxon>
        <taxon>Endopterygota</taxon>
        <taxon>Hymenoptera</taxon>
        <taxon>Apocrita</taxon>
        <taxon>Aculeata</taxon>
        <taxon>Apoidea</taxon>
        <taxon>Anthophila</taxon>
        <taxon>Apidae</taxon>
        <taxon>Ceratina</taxon>
        <taxon>Zadontomerus</taxon>
    </lineage>
</organism>
<feature type="transmembrane region" description="Helical" evidence="6">
    <location>
        <begin position="329"/>
        <end position="347"/>
    </location>
</feature>
<dbReference type="RefSeq" id="XP_026666867.1">
    <property type="nucleotide sequence ID" value="XM_026811066.1"/>
</dbReference>
<feature type="transmembrane region" description="Helical" evidence="6">
    <location>
        <begin position="74"/>
        <end position="93"/>
    </location>
</feature>
<accession>A0AAJ7RW82</accession>
<protein>
    <submittedName>
        <fullName evidence="9 10">Major facilitator superfamily domain-containing protein 6</fullName>
    </submittedName>
</protein>
<proteinExistence type="inferred from homology"/>
<keyword evidence="4 6" id="KW-1133">Transmembrane helix</keyword>
<dbReference type="Gene3D" id="1.20.1250.20">
    <property type="entry name" value="MFS general substrate transporter like domains"/>
    <property type="match status" value="3"/>
</dbReference>
<dbReference type="Pfam" id="PF12832">
    <property type="entry name" value="MFS_1_like"/>
    <property type="match status" value="1"/>
</dbReference>
<keyword evidence="3 6" id="KW-0812">Transmembrane</keyword>
<keyword evidence="5 6" id="KW-0472">Membrane</keyword>
<evidence type="ECO:0000256" key="4">
    <source>
        <dbReference type="ARBA" id="ARBA00022989"/>
    </source>
</evidence>
<dbReference type="AlphaFoldDB" id="A0AAJ7RW82"/>
<evidence type="ECO:0000256" key="2">
    <source>
        <dbReference type="ARBA" id="ARBA00005241"/>
    </source>
</evidence>
<dbReference type="InterPro" id="IPR024989">
    <property type="entry name" value="MFS_assoc_dom"/>
</dbReference>
<evidence type="ECO:0000313" key="9">
    <source>
        <dbReference type="RefSeq" id="XP_026666852.1"/>
    </source>
</evidence>
<reference evidence="9 10" key="1">
    <citation type="submission" date="2025-04" db="UniProtKB">
        <authorList>
            <consortium name="RefSeq"/>
        </authorList>
    </citation>
    <scope>IDENTIFICATION</scope>
    <source>
        <tissue evidence="9 10">Whole body</tissue>
    </source>
</reference>
<dbReference type="PANTHER" id="PTHR16172:SF30">
    <property type="entry name" value="SUGAR BABY, ISOFORM C"/>
    <property type="match status" value="1"/>
</dbReference>
<feature type="transmembrane region" description="Helical" evidence="6">
    <location>
        <begin position="375"/>
        <end position="395"/>
    </location>
</feature>
<dbReference type="SUPFAM" id="SSF103473">
    <property type="entry name" value="MFS general substrate transporter"/>
    <property type="match status" value="1"/>
</dbReference>
<feature type="transmembrane region" description="Helical" evidence="6">
    <location>
        <begin position="37"/>
        <end position="62"/>
    </location>
</feature>
<sequence length="595" mass="66762">MIGNVNKELLPIKAHYFLFNAATGPIVPFLPTIAKQLGFSGFLVGTIYMILPISGLLAKPLFGALADKFRIHKLLFLIFQVVVAISLFSIYFIPEIRRENVALICNGDASLEICSENGFSPELVHKMTADTVHLNVSCQMSCKGSQEIYTEMCLYWNATQFCESANSTSILDTETFDFTLTFDVYHDAYINKCAYIRIFSAKFLDDEVQNKHKPACKHYARTLCTATCHDNPTFDEVFHEADVPQNITQNATYQFHSFLWATIISWIGMAVVVTMADAICFDLLGNDRRKEYGKQKMWSSIGFGIFGTSAGYLVDLFSEGKFQKNYSCIFYIALVIMIFDVLTSTTLRKKNAEQSEAQEPSILWELLTIFKDGNVLAFGWWCIGAGMCTSVVWNFLFWYTEDLATSSQITRLKTLQGLLTGVQCFLGELPFNFISGDVLRKLGHVNVMSLVLLMYAIRFMAYSTVSNPWWFLIIEILHGPSLGLCWPTMVSYGDKVTPPGTKGTVQGFTGAIFEGIGVSSGSLICGWLMDSYGGVTTLRVFSMGALLWLTLFWLVQLLVRKLKMSPAHMGHNHLASYANPDDAILMTMSRELQTY</sequence>
<dbReference type="RefSeq" id="XP_026666870.1">
    <property type="nucleotide sequence ID" value="XM_026811069.1"/>
</dbReference>
<dbReference type="PANTHER" id="PTHR16172">
    <property type="entry name" value="MAJOR FACILITATOR SUPERFAMILY DOMAIN-CONTAINING PROTEIN 6-LIKE"/>
    <property type="match status" value="1"/>
</dbReference>
<keyword evidence="8" id="KW-1185">Reference proteome</keyword>
<evidence type="ECO:0000256" key="6">
    <source>
        <dbReference type="SAM" id="Phobius"/>
    </source>
</evidence>
<feature type="transmembrane region" description="Helical" evidence="6">
    <location>
        <begin position="258"/>
        <end position="285"/>
    </location>
</feature>
<dbReference type="InterPro" id="IPR036259">
    <property type="entry name" value="MFS_trans_sf"/>
</dbReference>
<dbReference type="InterPro" id="IPR051717">
    <property type="entry name" value="MFS_MFSD6"/>
</dbReference>
<evidence type="ECO:0000256" key="5">
    <source>
        <dbReference type="ARBA" id="ARBA00023136"/>
    </source>
</evidence>
<dbReference type="CDD" id="cd17335">
    <property type="entry name" value="MFS_MFSD6"/>
    <property type="match status" value="1"/>
</dbReference>
<comment type="subcellular location">
    <subcellularLocation>
        <location evidence="1">Membrane</location>
        <topology evidence="1">Multi-pass membrane protein</topology>
    </subcellularLocation>
</comment>
<feature type="transmembrane region" description="Helical" evidence="6">
    <location>
        <begin position="541"/>
        <end position="559"/>
    </location>
</feature>
<evidence type="ECO:0000256" key="3">
    <source>
        <dbReference type="ARBA" id="ARBA00022692"/>
    </source>
</evidence>
<dbReference type="KEGG" id="ccal:108633008"/>
<feature type="domain" description="Major facilitator superfamily associated" evidence="7">
    <location>
        <begin position="11"/>
        <end position="537"/>
    </location>
</feature>
<evidence type="ECO:0000313" key="11">
    <source>
        <dbReference type="RefSeq" id="XP_026666867.1"/>
    </source>
</evidence>
<dbReference type="RefSeq" id="XP_026666859.1">
    <property type="nucleotide sequence ID" value="XM_026811058.1"/>
</dbReference>
<dbReference type="CTD" id="39314"/>